<evidence type="ECO:0000256" key="1">
    <source>
        <dbReference type="SAM" id="Phobius"/>
    </source>
</evidence>
<dbReference type="EMBL" id="DSRU01000416">
    <property type="protein sequence ID" value="HFN01512.1"/>
    <property type="molecule type" value="Genomic_DNA"/>
</dbReference>
<keyword evidence="1" id="KW-0812">Transmembrane</keyword>
<accession>A0A7C3KJI8</accession>
<keyword evidence="1" id="KW-0472">Membrane</keyword>
<comment type="caution">
    <text evidence="2">The sequence shown here is derived from an EMBL/GenBank/DDBJ whole genome shotgun (WGS) entry which is preliminary data.</text>
</comment>
<proteinExistence type="predicted"/>
<feature type="transmembrane region" description="Helical" evidence="1">
    <location>
        <begin position="40"/>
        <end position="58"/>
    </location>
</feature>
<gene>
    <name evidence="2" type="ORF">ENR64_27950</name>
</gene>
<evidence type="ECO:0000313" key="2">
    <source>
        <dbReference type="EMBL" id="HFN01512.1"/>
    </source>
</evidence>
<protein>
    <submittedName>
        <fullName evidence="2">Uncharacterized protein</fullName>
    </submittedName>
</protein>
<feature type="transmembrane region" description="Helical" evidence="1">
    <location>
        <begin position="12"/>
        <end position="28"/>
    </location>
</feature>
<keyword evidence="1" id="KW-1133">Transmembrane helix</keyword>
<reference evidence="2" key="1">
    <citation type="journal article" date="2020" name="mSystems">
        <title>Genome- and Community-Level Interaction Insights into Carbon Utilization and Element Cycling Functions of Hydrothermarchaeota in Hydrothermal Sediment.</title>
        <authorList>
            <person name="Zhou Z."/>
            <person name="Liu Y."/>
            <person name="Xu W."/>
            <person name="Pan J."/>
            <person name="Luo Z.H."/>
            <person name="Li M."/>
        </authorList>
    </citation>
    <scope>NUCLEOTIDE SEQUENCE [LARGE SCALE GENOMIC DNA]</scope>
    <source>
        <strain evidence="2">SpSt-418</strain>
    </source>
</reference>
<organism evidence="2">
    <name type="scientific">Oscillatoriales cyanobacterium SpSt-418</name>
    <dbReference type="NCBI Taxonomy" id="2282169"/>
    <lineage>
        <taxon>Bacteria</taxon>
        <taxon>Bacillati</taxon>
        <taxon>Cyanobacteriota</taxon>
        <taxon>Cyanophyceae</taxon>
        <taxon>Oscillatoriophycideae</taxon>
        <taxon>Oscillatoriales</taxon>
    </lineage>
</organism>
<sequence>MYDLGPRFVPTFLYYFVSTTLIALFVLSKGIGDQLDFDPSQIAIALGLVAGGLGGYFNSTDTLEMPVKNKGGFAKQLQTNLEQMGFAETDSLEDITVYERPFPSGLFSGKIFVQIEKDTASISGRSGMIRGLKKRLNA</sequence>
<name>A0A7C3KJI8_9CYAN</name>
<dbReference type="AlphaFoldDB" id="A0A7C3KJI8"/>